<accession>A0A7R9ZGD6</accession>
<feature type="transmembrane region" description="Helical" evidence="2">
    <location>
        <begin position="83"/>
        <end position="105"/>
    </location>
</feature>
<protein>
    <submittedName>
        <fullName evidence="3">Uncharacterized protein</fullName>
    </submittedName>
</protein>
<feature type="region of interest" description="Disordered" evidence="1">
    <location>
        <begin position="1"/>
        <end position="27"/>
    </location>
</feature>
<gene>
    <name evidence="3" type="ORF">TDUB1175_LOCUS20584</name>
</gene>
<keyword evidence="2" id="KW-0812">Transmembrane</keyword>
<sequence length="215" mass="24268">MSPDEKAQTPNDAFTDEEAQDSAPSEKYSPEIQEVLKLVEGGDFFDALIQAALIANGGLDVNLLIVAVEVGEMASETQMNSRGYLGVLIFMCLFGWYWLMANFVLPFTKFFARKKYYTWLGNRSWGCFCDGFIGRTNEGHHSLFHPRNCIVVNLIVSDIGFTVWSYFEAGKDWRDPMFMAKAAAAFIQACSSVRTICAELKKARKFYELSNSNRL</sequence>
<evidence type="ECO:0000256" key="1">
    <source>
        <dbReference type="SAM" id="MobiDB-lite"/>
    </source>
</evidence>
<evidence type="ECO:0000256" key="2">
    <source>
        <dbReference type="SAM" id="Phobius"/>
    </source>
</evidence>
<evidence type="ECO:0000313" key="3">
    <source>
        <dbReference type="EMBL" id="CAD8322167.1"/>
    </source>
</evidence>
<reference evidence="3" key="1">
    <citation type="submission" date="2021-01" db="EMBL/GenBank/DDBJ databases">
        <authorList>
            <person name="Corre E."/>
            <person name="Pelletier E."/>
            <person name="Niang G."/>
            <person name="Scheremetjew M."/>
            <person name="Finn R."/>
            <person name="Kale V."/>
            <person name="Holt S."/>
            <person name="Cochrane G."/>
            <person name="Meng A."/>
            <person name="Brown T."/>
            <person name="Cohen L."/>
        </authorList>
    </citation>
    <scope>NUCLEOTIDE SEQUENCE</scope>
    <source>
        <strain evidence="3">CCMP147</strain>
    </source>
</reference>
<dbReference type="AlphaFoldDB" id="A0A7R9ZGD6"/>
<dbReference type="EMBL" id="HBED01040958">
    <property type="protein sequence ID" value="CAD8322167.1"/>
    <property type="molecule type" value="Transcribed_RNA"/>
</dbReference>
<name>A0A7R9ZGD6_9STRA</name>
<keyword evidence="2" id="KW-1133">Transmembrane helix</keyword>
<keyword evidence="2" id="KW-0472">Membrane</keyword>
<proteinExistence type="predicted"/>
<organism evidence="3">
    <name type="scientific">Pseudictyota dubia</name>
    <dbReference type="NCBI Taxonomy" id="2749911"/>
    <lineage>
        <taxon>Eukaryota</taxon>
        <taxon>Sar</taxon>
        <taxon>Stramenopiles</taxon>
        <taxon>Ochrophyta</taxon>
        <taxon>Bacillariophyta</taxon>
        <taxon>Mediophyceae</taxon>
        <taxon>Biddulphiophycidae</taxon>
        <taxon>Eupodiscales</taxon>
        <taxon>Odontellaceae</taxon>
        <taxon>Pseudictyota</taxon>
    </lineage>
</organism>